<evidence type="ECO:0000256" key="1">
    <source>
        <dbReference type="SAM" id="Coils"/>
    </source>
</evidence>
<sequence>MGIENSRPVLIVSDIGTPVDDDNALSNDGTGDNRDSVHARDSVYVNPSYNTQLRNTIQDIFVENIRVHNVIHVFHKYNPKVLTEEDKEQITITLGEREKSRKLLHCLVTYENWFNCLLNVLEDNNVKQNHLAVAFRNKKKDLDDQLLETEFENDGSVEVPEEQRESYSLTKENQRLRIKLEKSQHLQAQEKMLRKECEEQMNKLKNEQAAINKIRMEAKDDLESQLKKVEIKQNLEMEHQAKLEAMRNDEKIAMEARNVEVKSLTRRLECLSKKYKDVEKANEQAEARLKERETDHTDEIKSKTEQIENLKLALSAIKEMYDQYKVKMKNLQMETEENAELYNSNIARLKEEIECFKINYYKELNLRRQIQEQILDFKK</sequence>
<feature type="coiled-coil region" evidence="1">
    <location>
        <begin position="254"/>
        <end position="359"/>
    </location>
</feature>
<feature type="coiled-coil region" evidence="1">
    <location>
        <begin position="183"/>
        <end position="221"/>
    </location>
</feature>
<evidence type="ECO:0000313" key="2">
    <source>
        <dbReference type="EMBL" id="CAL1532873.1"/>
    </source>
</evidence>
<protein>
    <submittedName>
        <fullName evidence="2">Uncharacterized protein</fullName>
    </submittedName>
</protein>
<dbReference type="InterPro" id="IPR011029">
    <property type="entry name" value="DEATH-like_dom_sf"/>
</dbReference>
<proteinExistence type="predicted"/>
<name>A0AAV2HKY4_LYMST</name>
<dbReference type="Gene3D" id="1.10.533.10">
    <property type="entry name" value="Death Domain, Fas"/>
    <property type="match status" value="1"/>
</dbReference>
<keyword evidence="1" id="KW-0175">Coiled coil</keyword>
<gene>
    <name evidence="2" type="ORF">GSLYS_00006891001</name>
</gene>
<evidence type="ECO:0000313" key="3">
    <source>
        <dbReference type="Proteomes" id="UP001497497"/>
    </source>
</evidence>
<dbReference type="SUPFAM" id="SSF47986">
    <property type="entry name" value="DEATH domain"/>
    <property type="match status" value="1"/>
</dbReference>
<organism evidence="2 3">
    <name type="scientific">Lymnaea stagnalis</name>
    <name type="common">Great pond snail</name>
    <name type="synonym">Helix stagnalis</name>
    <dbReference type="NCBI Taxonomy" id="6523"/>
    <lineage>
        <taxon>Eukaryota</taxon>
        <taxon>Metazoa</taxon>
        <taxon>Spiralia</taxon>
        <taxon>Lophotrochozoa</taxon>
        <taxon>Mollusca</taxon>
        <taxon>Gastropoda</taxon>
        <taxon>Heterobranchia</taxon>
        <taxon>Euthyneura</taxon>
        <taxon>Panpulmonata</taxon>
        <taxon>Hygrophila</taxon>
        <taxon>Lymnaeoidea</taxon>
        <taxon>Lymnaeidae</taxon>
        <taxon>Lymnaea</taxon>
    </lineage>
</organism>
<dbReference type="Proteomes" id="UP001497497">
    <property type="component" value="Unassembled WGS sequence"/>
</dbReference>
<dbReference type="AlphaFoldDB" id="A0AAV2HKY4"/>
<dbReference type="EMBL" id="CAXITT010000127">
    <property type="protein sequence ID" value="CAL1532873.1"/>
    <property type="molecule type" value="Genomic_DNA"/>
</dbReference>
<keyword evidence="3" id="KW-1185">Reference proteome</keyword>
<accession>A0AAV2HKY4</accession>
<comment type="caution">
    <text evidence="2">The sequence shown here is derived from an EMBL/GenBank/DDBJ whole genome shotgun (WGS) entry which is preliminary data.</text>
</comment>
<reference evidence="2 3" key="1">
    <citation type="submission" date="2024-04" db="EMBL/GenBank/DDBJ databases">
        <authorList>
            <consortium name="Genoscope - CEA"/>
            <person name="William W."/>
        </authorList>
    </citation>
    <scope>NUCLEOTIDE SEQUENCE [LARGE SCALE GENOMIC DNA]</scope>
</reference>